<dbReference type="AlphaFoldDB" id="R0F251"/>
<accession>R0F251</accession>
<dbReference type="Proteomes" id="UP000029121">
    <property type="component" value="Unassembled WGS sequence"/>
</dbReference>
<reference evidence="2" key="1">
    <citation type="journal article" date="2013" name="Nat. Genet.">
        <title>The Capsella rubella genome and the genomic consequences of rapid mating system evolution.</title>
        <authorList>
            <person name="Slotte T."/>
            <person name="Hazzouri K.M."/>
            <person name="Agren J.A."/>
            <person name="Koenig D."/>
            <person name="Maumus F."/>
            <person name="Guo Y.L."/>
            <person name="Steige K."/>
            <person name="Platts A.E."/>
            <person name="Escobar J.S."/>
            <person name="Newman L.K."/>
            <person name="Wang W."/>
            <person name="Mandakova T."/>
            <person name="Vello E."/>
            <person name="Smith L.M."/>
            <person name="Henz S.R."/>
            <person name="Steffen J."/>
            <person name="Takuno S."/>
            <person name="Brandvain Y."/>
            <person name="Coop G."/>
            <person name="Andolfatto P."/>
            <person name="Hu T.T."/>
            <person name="Blanchette M."/>
            <person name="Clark R.M."/>
            <person name="Quesneville H."/>
            <person name="Nordborg M."/>
            <person name="Gaut B.S."/>
            <person name="Lysak M.A."/>
            <person name="Jenkins J."/>
            <person name="Grimwood J."/>
            <person name="Chapman J."/>
            <person name="Prochnik S."/>
            <person name="Shu S."/>
            <person name="Rokhsar D."/>
            <person name="Schmutz J."/>
            <person name="Weigel D."/>
            <person name="Wright S.I."/>
        </authorList>
    </citation>
    <scope>NUCLEOTIDE SEQUENCE [LARGE SCALE GENOMIC DNA]</scope>
    <source>
        <strain evidence="2">cv. Monte Gargano</strain>
    </source>
</reference>
<evidence type="ECO:0000313" key="1">
    <source>
        <dbReference type="EMBL" id="EOA15381.1"/>
    </source>
</evidence>
<evidence type="ECO:0000313" key="2">
    <source>
        <dbReference type="Proteomes" id="UP000029121"/>
    </source>
</evidence>
<name>R0F251_9BRAS</name>
<proteinExistence type="predicted"/>
<organism evidence="1 2">
    <name type="scientific">Capsella rubella</name>
    <dbReference type="NCBI Taxonomy" id="81985"/>
    <lineage>
        <taxon>Eukaryota</taxon>
        <taxon>Viridiplantae</taxon>
        <taxon>Streptophyta</taxon>
        <taxon>Embryophyta</taxon>
        <taxon>Tracheophyta</taxon>
        <taxon>Spermatophyta</taxon>
        <taxon>Magnoliopsida</taxon>
        <taxon>eudicotyledons</taxon>
        <taxon>Gunneridae</taxon>
        <taxon>Pentapetalae</taxon>
        <taxon>rosids</taxon>
        <taxon>malvids</taxon>
        <taxon>Brassicales</taxon>
        <taxon>Brassicaceae</taxon>
        <taxon>Camelineae</taxon>
        <taxon>Capsella</taxon>
    </lineage>
</organism>
<sequence length="72" mass="8764">MLEISQTFVYQGDMMRVHFFGRRSSKLYTLMPIRLNEPTTMQWCLKLYPKPRWMNEPKGNKYNEVFVFKTIP</sequence>
<dbReference type="EMBL" id="KB870811">
    <property type="protein sequence ID" value="EOA15381.1"/>
    <property type="molecule type" value="Genomic_DNA"/>
</dbReference>
<protein>
    <submittedName>
        <fullName evidence="1">Uncharacterized protein</fullName>
    </submittedName>
</protein>
<gene>
    <name evidence="1" type="ORF">CARUB_v10006169mg</name>
</gene>
<keyword evidence="2" id="KW-1185">Reference proteome</keyword>